<keyword evidence="3" id="KW-1185">Reference proteome</keyword>
<dbReference type="Proteomes" id="UP000228945">
    <property type="component" value="Chromosome"/>
</dbReference>
<keyword evidence="1" id="KW-0732">Signal</keyword>
<dbReference type="EMBL" id="CP024201">
    <property type="protein sequence ID" value="ATQ41339.1"/>
    <property type="molecule type" value="Genomic_DNA"/>
</dbReference>
<protein>
    <submittedName>
        <fullName evidence="2">Uncharacterized protein</fullName>
    </submittedName>
</protein>
<gene>
    <name evidence="2" type="ORF">CSW64_02380</name>
</gene>
<organism evidence="2 3">
    <name type="scientific">Caulobacter mirabilis</name>
    <dbReference type="NCBI Taxonomy" id="69666"/>
    <lineage>
        <taxon>Bacteria</taxon>
        <taxon>Pseudomonadati</taxon>
        <taxon>Pseudomonadota</taxon>
        <taxon>Alphaproteobacteria</taxon>
        <taxon>Caulobacterales</taxon>
        <taxon>Caulobacteraceae</taxon>
        <taxon>Caulobacter</taxon>
    </lineage>
</organism>
<accession>A0A2D2ATL3</accession>
<evidence type="ECO:0000256" key="1">
    <source>
        <dbReference type="SAM" id="SignalP"/>
    </source>
</evidence>
<evidence type="ECO:0000313" key="3">
    <source>
        <dbReference type="Proteomes" id="UP000228945"/>
    </source>
</evidence>
<sequence>MKTIIVSSVVGALALTAGAAFAFQTPTSQTPAAAKPQRSCFFASQVNGWSADRDEKTAYLYVGAKDVYKAELFSRCLDLDSALSIGIETRGGGTSICDGLDVDLLVRSAMGPQRCKVTKLTKLTPDEVAAMKAARKTKKSGG</sequence>
<dbReference type="KEGG" id="cmb:CSW64_02380"/>
<dbReference type="RefSeq" id="WP_099620596.1">
    <property type="nucleotide sequence ID" value="NZ_CP024201.1"/>
</dbReference>
<dbReference type="Pfam" id="PF20101">
    <property type="entry name" value="DUF6491"/>
    <property type="match status" value="1"/>
</dbReference>
<feature type="chain" id="PRO_5013541272" evidence="1">
    <location>
        <begin position="23"/>
        <end position="142"/>
    </location>
</feature>
<reference evidence="2 3" key="1">
    <citation type="submission" date="2017-10" db="EMBL/GenBank/DDBJ databases">
        <title>Genome sequence of Caulobacter mirabilis FWC38.</title>
        <authorList>
            <person name="Fiebig A."/>
            <person name="Crosson S."/>
        </authorList>
    </citation>
    <scope>NUCLEOTIDE SEQUENCE [LARGE SCALE GENOMIC DNA]</scope>
    <source>
        <strain evidence="2 3">FWC 38</strain>
    </source>
</reference>
<name>A0A2D2ATL3_9CAUL</name>
<dbReference type="InterPro" id="IPR045500">
    <property type="entry name" value="DUF6491"/>
</dbReference>
<evidence type="ECO:0000313" key="2">
    <source>
        <dbReference type="EMBL" id="ATQ41339.1"/>
    </source>
</evidence>
<dbReference type="AlphaFoldDB" id="A0A2D2ATL3"/>
<proteinExistence type="predicted"/>
<feature type="signal peptide" evidence="1">
    <location>
        <begin position="1"/>
        <end position="22"/>
    </location>
</feature>
<dbReference type="OrthoDB" id="6400990at2"/>